<evidence type="ECO:0000256" key="2">
    <source>
        <dbReference type="ARBA" id="ARBA00022759"/>
    </source>
</evidence>
<organism evidence="5 6">
    <name type="scientific">Dyadobacter jejuensis</name>
    <dbReference type="NCBI Taxonomy" id="1082580"/>
    <lineage>
        <taxon>Bacteria</taxon>
        <taxon>Pseudomonadati</taxon>
        <taxon>Bacteroidota</taxon>
        <taxon>Cytophagia</taxon>
        <taxon>Cytophagales</taxon>
        <taxon>Spirosomataceae</taxon>
        <taxon>Dyadobacter</taxon>
    </lineage>
</organism>
<dbReference type="GO" id="GO:0004519">
    <property type="term" value="F:endonuclease activity"/>
    <property type="evidence" value="ECO:0007669"/>
    <property type="project" value="UniProtKB-KW"/>
</dbReference>
<dbReference type="InterPro" id="IPR016071">
    <property type="entry name" value="Staphylococal_nuclease_OB-fold"/>
</dbReference>
<keyword evidence="3" id="KW-0378">Hydrolase</keyword>
<evidence type="ECO:0000256" key="1">
    <source>
        <dbReference type="ARBA" id="ARBA00022722"/>
    </source>
</evidence>
<gene>
    <name evidence="5" type="ORF">CLV98_10619</name>
</gene>
<dbReference type="InterPro" id="IPR035437">
    <property type="entry name" value="SNase_OB-fold_sf"/>
</dbReference>
<dbReference type="Proteomes" id="UP000245880">
    <property type="component" value="Unassembled WGS sequence"/>
</dbReference>
<comment type="caution">
    <text evidence="5">The sequence shown here is derived from an EMBL/GenBank/DDBJ whole genome shotgun (WGS) entry which is preliminary data.</text>
</comment>
<keyword evidence="2 5" id="KW-0255">Endonuclease</keyword>
<keyword evidence="1" id="KW-0540">Nuclease</keyword>
<dbReference type="SUPFAM" id="SSF50199">
    <property type="entry name" value="Staphylococcal nuclease"/>
    <property type="match status" value="1"/>
</dbReference>
<dbReference type="SMART" id="SM00318">
    <property type="entry name" value="SNc"/>
    <property type="match status" value="1"/>
</dbReference>
<dbReference type="PROSITE" id="PS50830">
    <property type="entry name" value="TNASE_3"/>
    <property type="match status" value="1"/>
</dbReference>
<proteinExistence type="predicted"/>
<dbReference type="Pfam" id="PF00565">
    <property type="entry name" value="SNase"/>
    <property type="match status" value="1"/>
</dbReference>
<sequence>MHFTFFKTHRFLAVFVFIIFVGGSSPVVAQAIPKTDKVPNPLKAEVIAIQDGDTIELKLIYTGKGAGQRTGKPIRIRFLHINCPERGRPYYNVAKQLVADRCFRQTVEIRHKGEFDRYGRLLGEVVLKNGEVLNKTLVENGLAVHFKKYSSDQEYAALEKKAQQQKIGIWNPSTVNLGK</sequence>
<dbReference type="GO" id="GO:0016787">
    <property type="term" value="F:hydrolase activity"/>
    <property type="evidence" value="ECO:0007669"/>
    <property type="project" value="UniProtKB-KW"/>
</dbReference>
<feature type="domain" description="TNase-like" evidence="4">
    <location>
        <begin position="40"/>
        <end position="172"/>
    </location>
</feature>
<evidence type="ECO:0000313" key="5">
    <source>
        <dbReference type="EMBL" id="PWJ57549.1"/>
    </source>
</evidence>
<reference evidence="5 6" key="1">
    <citation type="submission" date="2018-03" db="EMBL/GenBank/DDBJ databases">
        <title>Genomic Encyclopedia of Archaeal and Bacterial Type Strains, Phase II (KMG-II): from individual species to whole genera.</title>
        <authorList>
            <person name="Goeker M."/>
        </authorList>
    </citation>
    <scope>NUCLEOTIDE SEQUENCE [LARGE SCALE GENOMIC DNA]</scope>
    <source>
        <strain evidence="5 6">DSM 100346</strain>
    </source>
</reference>
<name>A0A316AJX2_9BACT</name>
<dbReference type="PANTHER" id="PTHR12302:SF3">
    <property type="entry name" value="SERINE_THREONINE-PROTEIN KINASE 31"/>
    <property type="match status" value="1"/>
</dbReference>
<protein>
    <submittedName>
        <fullName evidence="5">Endonuclease YncB(Thermonuclease family)</fullName>
    </submittedName>
</protein>
<accession>A0A316AJX2</accession>
<dbReference type="AlphaFoldDB" id="A0A316AJX2"/>
<evidence type="ECO:0000313" key="6">
    <source>
        <dbReference type="Proteomes" id="UP000245880"/>
    </source>
</evidence>
<keyword evidence="6" id="KW-1185">Reference proteome</keyword>
<dbReference type="RefSeq" id="WP_229203354.1">
    <property type="nucleotide sequence ID" value="NZ_QGDT01000006.1"/>
</dbReference>
<evidence type="ECO:0000259" key="4">
    <source>
        <dbReference type="PROSITE" id="PS50830"/>
    </source>
</evidence>
<dbReference type="EMBL" id="QGDT01000006">
    <property type="protein sequence ID" value="PWJ57549.1"/>
    <property type="molecule type" value="Genomic_DNA"/>
</dbReference>
<dbReference type="PANTHER" id="PTHR12302">
    <property type="entry name" value="EBNA2 BINDING PROTEIN P100"/>
    <property type="match status" value="1"/>
</dbReference>
<evidence type="ECO:0000256" key="3">
    <source>
        <dbReference type="ARBA" id="ARBA00022801"/>
    </source>
</evidence>
<dbReference type="Gene3D" id="2.40.50.90">
    <property type="match status" value="1"/>
</dbReference>